<reference evidence="2" key="2">
    <citation type="submission" date="2021-09" db="EMBL/GenBank/DDBJ databases">
        <authorList>
            <person name="Jia N."/>
            <person name="Wang J."/>
            <person name="Shi W."/>
            <person name="Du L."/>
            <person name="Sun Y."/>
            <person name="Zhan W."/>
            <person name="Jiang J."/>
            <person name="Wang Q."/>
            <person name="Zhang B."/>
            <person name="Ji P."/>
            <person name="Sakyi L.B."/>
            <person name="Cui X."/>
            <person name="Yuan T."/>
            <person name="Jiang B."/>
            <person name="Yang W."/>
            <person name="Lam T.T.-Y."/>
            <person name="Chang Q."/>
            <person name="Ding S."/>
            <person name="Wang X."/>
            <person name="Zhu J."/>
            <person name="Ruan X."/>
            <person name="Zhao L."/>
            <person name="Wei J."/>
            <person name="Que T."/>
            <person name="Du C."/>
            <person name="Cheng J."/>
            <person name="Dai P."/>
            <person name="Han X."/>
            <person name="Huang E."/>
            <person name="Gao Y."/>
            <person name="Liu J."/>
            <person name="Shao H."/>
            <person name="Ye R."/>
            <person name="Li L."/>
            <person name="Wei W."/>
            <person name="Wang X."/>
            <person name="Wang C."/>
            <person name="Huo Q."/>
            <person name="Li W."/>
            <person name="Guo W."/>
            <person name="Chen H."/>
            <person name="Chen S."/>
            <person name="Zhou L."/>
            <person name="Zhou L."/>
            <person name="Ni X."/>
            <person name="Tian J."/>
            <person name="Zhou Y."/>
            <person name="Sheng Y."/>
            <person name="Liu T."/>
            <person name="Pan Y."/>
            <person name="Xia L."/>
            <person name="Li J."/>
            <person name="Zhao F."/>
            <person name="Cao W."/>
        </authorList>
    </citation>
    <scope>NUCLEOTIDE SEQUENCE</scope>
    <source>
        <strain evidence="2">Rmic-2018</strain>
        <tissue evidence="2">Larvae</tissue>
    </source>
</reference>
<keyword evidence="1" id="KW-0472">Membrane</keyword>
<protein>
    <recommendedName>
        <fullName evidence="4">Ionotropic glutamate receptor C-terminal domain-containing protein</fullName>
    </recommendedName>
</protein>
<gene>
    <name evidence="2" type="ORF">HPB51_013762</name>
</gene>
<accession>A0A9J6F2S3</accession>
<dbReference type="AlphaFoldDB" id="A0A9J6F2S3"/>
<dbReference type="Proteomes" id="UP000821866">
    <property type="component" value="Chromosome 1"/>
</dbReference>
<reference evidence="2" key="1">
    <citation type="journal article" date="2020" name="Cell">
        <title>Large-Scale Comparative Analyses of Tick Genomes Elucidate Their Genetic Diversity and Vector Capacities.</title>
        <authorList>
            <consortium name="Tick Genome and Microbiome Consortium (TIGMIC)"/>
            <person name="Jia N."/>
            <person name="Wang J."/>
            <person name="Shi W."/>
            <person name="Du L."/>
            <person name="Sun Y."/>
            <person name="Zhan W."/>
            <person name="Jiang J.F."/>
            <person name="Wang Q."/>
            <person name="Zhang B."/>
            <person name="Ji P."/>
            <person name="Bell-Sakyi L."/>
            <person name="Cui X.M."/>
            <person name="Yuan T.T."/>
            <person name="Jiang B.G."/>
            <person name="Yang W.F."/>
            <person name="Lam T.T."/>
            <person name="Chang Q.C."/>
            <person name="Ding S.J."/>
            <person name="Wang X.J."/>
            <person name="Zhu J.G."/>
            <person name="Ruan X.D."/>
            <person name="Zhao L."/>
            <person name="Wei J.T."/>
            <person name="Ye R.Z."/>
            <person name="Que T.C."/>
            <person name="Du C.H."/>
            <person name="Zhou Y.H."/>
            <person name="Cheng J.X."/>
            <person name="Dai P.F."/>
            <person name="Guo W.B."/>
            <person name="Han X.H."/>
            <person name="Huang E.J."/>
            <person name="Li L.F."/>
            <person name="Wei W."/>
            <person name="Gao Y.C."/>
            <person name="Liu J.Z."/>
            <person name="Shao H.Z."/>
            <person name="Wang X."/>
            <person name="Wang C.C."/>
            <person name="Yang T.C."/>
            <person name="Huo Q.B."/>
            <person name="Li W."/>
            <person name="Chen H.Y."/>
            <person name="Chen S.E."/>
            <person name="Zhou L.G."/>
            <person name="Ni X.B."/>
            <person name="Tian J.H."/>
            <person name="Sheng Y."/>
            <person name="Liu T."/>
            <person name="Pan Y.S."/>
            <person name="Xia L.Y."/>
            <person name="Li J."/>
            <person name="Zhao F."/>
            <person name="Cao W.C."/>
        </authorList>
    </citation>
    <scope>NUCLEOTIDE SEQUENCE</scope>
    <source>
        <strain evidence="2">Rmic-2018</strain>
    </source>
</reference>
<feature type="transmembrane region" description="Helical" evidence="1">
    <location>
        <begin position="105"/>
        <end position="125"/>
    </location>
</feature>
<keyword evidence="3" id="KW-1185">Reference proteome</keyword>
<organism evidence="2 3">
    <name type="scientific">Rhipicephalus microplus</name>
    <name type="common">Cattle tick</name>
    <name type="synonym">Boophilus microplus</name>
    <dbReference type="NCBI Taxonomy" id="6941"/>
    <lineage>
        <taxon>Eukaryota</taxon>
        <taxon>Metazoa</taxon>
        <taxon>Ecdysozoa</taxon>
        <taxon>Arthropoda</taxon>
        <taxon>Chelicerata</taxon>
        <taxon>Arachnida</taxon>
        <taxon>Acari</taxon>
        <taxon>Parasitiformes</taxon>
        <taxon>Ixodida</taxon>
        <taxon>Ixodoidea</taxon>
        <taxon>Ixodidae</taxon>
        <taxon>Rhipicephalinae</taxon>
        <taxon>Rhipicephalus</taxon>
        <taxon>Boophilus</taxon>
    </lineage>
</organism>
<keyword evidence="1" id="KW-1133">Transmembrane helix</keyword>
<keyword evidence="1" id="KW-0812">Transmembrane</keyword>
<name>A0A9J6F2S3_RHIMP</name>
<sequence length="248" mass="28266">MEREVVVDFAAGWNKHIVNTSSAICKPVRSSDKGLCMHQRAGVWNQSPPFYPTFLVTGSAGRDIDWTPHAWCEYPLIAFARLTQLSSFGSVWSPARWSQKTSVRILLAMLHFMFFVMSYCFTGGYTSFLNMPILEEAPDTKEELLNVLWAGRLRACIWGNSQFGHLRRAHEKARGCAIRQRSTFWSGMSKLSRVQVEISKDFLLGFRPLCYVLPRASPYENSVQNAYSRPPLWSTSDGVTRRCLQILV</sequence>
<evidence type="ECO:0008006" key="4">
    <source>
        <dbReference type="Google" id="ProtNLM"/>
    </source>
</evidence>
<proteinExistence type="predicted"/>
<dbReference type="EMBL" id="JABSTU010000001">
    <property type="protein sequence ID" value="KAH8041102.1"/>
    <property type="molecule type" value="Genomic_DNA"/>
</dbReference>
<evidence type="ECO:0000256" key="1">
    <source>
        <dbReference type="SAM" id="Phobius"/>
    </source>
</evidence>
<evidence type="ECO:0000313" key="3">
    <source>
        <dbReference type="Proteomes" id="UP000821866"/>
    </source>
</evidence>
<evidence type="ECO:0000313" key="2">
    <source>
        <dbReference type="EMBL" id="KAH8041102.1"/>
    </source>
</evidence>
<comment type="caution">
    <text evidence="2">The sequence shown here is derived from an EMBL/GenBank/DDBJ whole genome shotgun (WGS) entry which is preliminary data.</text>
</comment>